<dbReference type="PANTHER" id="PTHR36587">
    <property type="entry name" value="EXPRESSION SITE-ASSOCIATED GENE 3 (ESAG3)-LIKE PROTEIN"/>
    <property type="match status" value="1"/>
</dbReference>
<dbReference type="OrthoDB" id="422736at2759"/>
<evidence type="ECO:0000313" key="2">
    <source>
        <dbReference type="EMBL" id="RMJ07497.1"/>
    </source>
</evidence>
<dbReference type="Proteomes" id="UP000277212">
    <property type="component" value="Unassembled WGS sequence"/>
</dbReference>
<dbReference type="EMBL" id="NKUJ01000337">
    <property type="protein sequence ID" value="RMJ07497.1"/>
    <property type="molecule type" value="Genomic_DNA"/>
</dbReference>
<feature type="transmembrane region" description="Helical" evidence="1">
    <location>
        <begin position="39"/>
        <end position="57"/>
    </location>
</feature>
<name>A0A3M2RQG7_9HYPO</name>
<accession>A0A3M2RQG7</accession>
<reference evidence="2 3" key="1">
    <citation type="submission" date="2017-06" db="EMBL/GenBank/DDBJ databases">
        <title>Comparative genomic analysis of Ambrosia Fusariam Clade fungi.</title>
        <authorList>
            <person name="Stajich J.E."/>
            <person name="Carrillo J."/>
            <person name="Kijimoto T."/>
            <person name="Eskalen A."/>
            <person name="O'Donnell K."/>
            <person name="Kasson M."/>
        </authorList>
    </citation>
    <scope>NUCLEOTIDE SEQUENCE [LARGE SCALE GENOMIC DNA]</scope>
    <source>
        <strain evidence="2">UCR3666</strain>
    </source>
</reference>
<sequence length="550" mass="62330">MSSHIALPGVATTSKVLLPRYRLYRFNGGSKLRLARRGCLLLFTLLSVTLTLCYLMLNDTVWHPQSPIQFDSSLSPSSISAGHRNFVIVLPVDGPSHDLCKVISSIVALGYPAPVIVNWKKDFHTDEEGIGPSQLGKITGTLNYLEWATSSDAPDEDKLGDDDLVLMLDAHDIWMQLPPSVLLHRYFSSNQRANNRLAEEYGFEEGLMEQTIVISAQKGCIAPRDKISNLYCHDVPESTLPPDVFGFLTDYKIGRWKFMRPKYVNSGSFMGPAGDMRRYFKRVKDRMDRDLLEIESNEDLAGDQGIFAEVFGEQELWRRHVHLDDFADDNGGKATAEWSRDEFEYHLGLDYTQELFYPTCYSEDGGYFVPVDDPAAMEKQSGEAGVSPPRIRGVPADIYEADNPLSKLVEASEKDLTWGEVPLYVDFWTTAIPVAIHHNAWRNGLKSRRSTWWDKTWFFPYLRNLLEVQMQANSTTALTTLEARNGSLEIKPYRGEGEFKASLLFGKNKETKSWELRPTDWDTVCSNSNATVEAKSPWYDEVFRDGRGTL</sequence>
<comment type="caution">
    <text evidence="2">The sequence shown here is derived from an EMBL/GenBank/DDBJ whole genome shotgun (WGS) entry which is preliminary data.</text>
</comment>
<protein>
    <submittedName>
        <fullName evidence="2">Uncharacterized protein</fullName>
    </submittedName>
</protein>
<dbReference type="CDD" id="cd22997">
    <property type="entry name" value="GT_LH"/>
    <property type="match status" value="1"/>
</dbReference>
<organism evidence="2 3">
    <name type="scientific">Fusarium kuroshium</name>
    <dbReference type="NCBI Taxonomy" id="2010991"/>
    <lineage>
        <taxon>Eukaryota</taxon>
        <taxon>Fungi</taxon>
        <taxon>Dikarya</taxon>
        <taxon>Ascomycota</taxon>
        <taxon>Pezizomycotina</taxon>
        <taxon>Sordariomycetes</taxon>
        <taxon>Hypocreomycetidae</taxon>
        <taxon>Hypocreales</taxon>
        <taxon>Nectriaceae</taxon>
        <taxon>Fusarium</taxon>
        <taxon>Fusarium solani species complex</taxon>
    </lineage>
</organism>
<keyword evidence="1" id="KW-0472">Membrane</keyword>
<dbReference type="AlphaFoldDB" id="A0A3M2RQG7"/>
<evidence type="ECO:0000256" key="1">
    <source>
        <dbReference type="SAM" id="Phobius"/>
    </source>
</evidence>
<keyword evidence="1" id="KW-0812">Transmembrane</keyword>
<proteinExistence type="predicted"/>
<dbReference type="PANTHER" id="PTHR36587:SF2">
    <property type="entry name" value="EXPRESSION SITE-ASSOCIATED GENE 3 (ESAG3)-LIKE PROTEIN"/>
    <property type="match status" value="1"/>
</dbReference>
<gene>
    <name evidence="2" type="ORF">CDV36_012899</name>
</gene>
<evidence type="ECO:0000313" key="3">
    <source>
        <dbReference type="Proteomes" id="UP000277212"/>
    </source>
</evidence>
<keyword evidence="3" id="KW-1185">Reference proteome</keyword>
<keyword evidence="1" id="KW-1133">Transmembrane helix</keyword>